<feature type="signal peptide" evidence="1">
    <location>
        <begin position="1"/>
        <end position="25"/>
    </location>
</feature>
<gene>
    <name evidence="2" type="ORF">OJF2_43690</name>
</gene>
<reference evidence="2 3" key="1">
    <citation type="submission" date="2019-08" db="EMBL/GenBank/DDBJ databases">
        <title>Deep-cultivation of Planctomycetes and their phenomic and genomic characterization uncovers novel biology.</title>
        <authorList>
            <person name="Wiegand S."/>
            <person name="Jogler M."/>
            <person name="Boedeker C."/>
            <person name="Pinto D."/>
            <person name="Vollmers J."/>
            <person name="Rivas-Marin E."/>
            <person name="Kohn T."/>
            <person name="Peeters S.H."/>
            <person name="Heuer A."/>
            <person name="Rast P."/>
            <person name="Oberbeckmann S."/>
            <person name="Bunk B."/>
            <person name="Jeske O."/>
            <person name="Meyerdierks A."/>
            <person name="Storesund J.E."/>
            <person name="Kallscheuer N."/>
            <person name="Luecker S."/>
            <person name="Lage O.M."/>
            <person name="Pohl T."/>
            <person name="Merkel B.J."/>
            <person name="Hornburger P."/>
            <person name="Mueller R.-W."/>
            <person name="Bruemmer F."/>
            <person name="Labrenz M."/>
            <person name="Spormann A.M."/>
            <person name="Op den Camp H."/>
            <person name="Overmann J."/>
            <person name="Amann R."/>
            <person name="Jetten M.S.M."/>
            <person name="Mascher T."/>
            <person name="Medema M.H."/>
            <person name="Devos D.P."/>
            <person name="Kaster A.-K."/>
            <person name="Ovreas L."/>
            <person name="Rohde M."/>
            <person name="Galperin M.Y."/>
            <person name="Jogler C."/>
        </authorList>
    </citation>
    <scope>NUCLEOTIDE SEQUENCE [LARGE SCALE GENOMIC DNA]</scope>
    <source>
        <strain evidence="2 3">OJF2</strain>
    </source>
</reference>
<feature type="chain" id="PRO_5022835590" evidence="1">
    <location>
        <begin position="26"/>
        <end position="123"/>
    </location>
</feature>
<protein>
    <submittedName>
        <fullName evidence="2">Uncharacterized protein</fullName>
    </submittedName>
</protein>
<keyword evidence="1" id="KW-0732">Signal</keyword>
<evidence type="ECO:0000313" key="3">
    <source>
        <dbReference type="Proteomes" id="UP000324233"/>
    </source>
</evidence>
<keyword evidence="3" id="KW-1185">Reference proteome</keyword>
<accession>A0A5B9W5B2</accession>
<dbReference type="Proteomes" id="UP000324233">
    <property type="component" value="Chromosome"/>
</dbReference>
<name>A0A5B9W5B2_9BACT</name>
<evidence type="ECO:0000256" key="1">
    <source>
        <dbReference type="SAM" id="SignalP"/>
    </source>
</evidence>
<dbReference type="RefSeq" id="WP_148595560.1">
    <property type="nucleotide sequence ID" value="NZ_CP042997.1"/>
</dbReference>
<organism evidence="2 3">
    <name type="scientific">Aquisphaera giovannonii</name>
    <dbReference type="NCBI Taxonomy" id="406548"/>
    <lineage>
        <taxon>Bacteria</taxon>
        <taxon>Pseudomonadati</taxon>
        <taxon>Planctomycetota</taxon>
        <taxon>Planctomycetia</taxon>
        <taxon>Isosphaerales</taxon>
        <taxon>Isosphaeraceae</taxon>
        <taxon>Aquisphaera</taxon>
    </lineage>
</organism>
<dbReference type="KEGG" id="agv:OJF2_43690"/>
<proteinExistence type="predicted"/>
<dbReference type="AlphaFoldDB" id="A0A5B9W5B2"/>
<sequence length="123" mass="12586" precursor="true">MKRHALALVLTGVLGSMVVVGNAEACHKKKCACTAPAPVCVVEPAPCPAPPPAPVCEPACAPKKKCGLFSHMKMPKFGGLCHKKAACEPAPACYETVAYAAPAPVYATTQAPVYSSGQASAQH</sequence>
<evidence type="ECO:0000313" key="2">
    <source>
        <dbReference type="EMBL" id="QEH35812.1"/>
    </source>
</evidence>
<dbReference type="EMBL" id="CP042997">
    <property type="protein sequence ID" value="QEH35812.1"/>
    <property type="molecule type" value="Genomic_DNA"/>
</dbReference>